<keyword evidence="4" id="KW-0804">Transcription</keyword>
<keyword evidence="2" id="KW-0805">Transcription regulation</keyword>
<name>A0AAF0EN18_9BASI</name>
<dbReference type="PROSITE" id="PS50048">
    <property type="entry name" value="ZN2_CY6_FUNGAL_2"/>
    <property type="match status" value="1"/>
</dbReference>
<accession>A0AAF0EN18</accession>
<keyword evidence="10" id="KW-1185">Reference proteome</keyword>
<dbReference type="Gene3D" id="4.10.240.10">
    <property type="entry name" value="Zn(2)-C6 fungal-type DNA-binding domain"/>
    <property type="match status" value="2"/>
</dbReference>
<dbReference type="CDD" id="cd00067">
    <property type="entry name" value="GAL4"/>
    <property type="match status" value="1"/>
</dbReference>
<dbReference type="EMBL" id="CP119877">
    <property type="protein sequence ID" value="WFD33543.1"/>
    <property type="molecule type" value="Genomic_DNA"/>
</dbReference>
<dbReference type="PANTHER" id="PTHR31668">
    <property type="entry name" value="GLUCOSE TRANSPORT TRANSCRIPTION REGULATOR RGT1-RELATED-RELATED"/>
    <property type="match status" value="1"/>
</dbReference>
<feature type="region of interest" description="Disordered" evidence="6">
    <location>
        <begin position="686"/>
        <end position="737"/>
    </location>
</feature>
<sequence length="802" mass="90814">MARPESSSPQPGVPTNAAYDVVSQMALNQTSWLPTSLPKIEQTPPPDSEARRKQRKVGKTCGVCRHQHLGCDYSVREEQAKAQGGDLTKVQCTRCEERGLECVQVGVSLSRYYPRPSRTGKRIELGRQLHGSAVYPETTSSEMDEMQSPQLPSRLLVRLLRSHYSYMHSHFPIIEYERFSEALNTSKGNVEIMARMLDGRMGDEETRKRFLTNIMGPRHDGKPGEVANAGTLETVNADGETPRKRQKRRQGVACDTCRLRRVRCDLMEQPPGTKACTRCRVKRVVCTDRYIQSKRQRDIQRQQAATASDSGVHEVPAVLKHISLIPPLEDFHPEASVPTDVMRASQLELIEHGRARDDACNLLLNRVLLLVHKHDLLHTRNLQSIQTLLLLSSMLDYHRRELSFESQRVACSHADALGMSCTLDLTDVDKPEVRQQLLRDVQDARVNITLWIREGFTSMSTKRDLVLGAKWIRVVERRPDSDELVDVSIDRIFEIYDSNQDENLAAFLYYMTSTFLGRVCYQLIDELNGPLTREGLTPTAENVSKIEAVCEKLWDNIDRLHKLHMSTMRVAKELLLSIKPFILPMWSYMLVMLTALLHMCISKRLREWHTMHSSILAGAHATGDQHSLALAELRPLIARGQQRALTSCRRVAWVIRAVLPSGLMLRATTTTRQLFNVAQQLTSTPSVGISDEPLPHSRFDDGSSSRVHEQHSTISSILNPPNGERPQNEKENESKEATFEGMMRSYDEICKMPDDEGIGPFTKDAKRIEVGWCIEALGQVGYAFTGIDTEIHRLVELFKAVE</sequence>
<keyword evidence="5" id="KW-0539">Nucleus</keyword>
<gene>
    <name evidence="9" type="ORF">MCUN1_000356</name>
</gene>
<dbReference type="AlphaFoldDB" id="A0AAF0EN18"/>
<dbReference type="GO" id="GO:0008270">
    <property type="term" value="F:zinc ion binding"/>
    <property type="evidence" value="ECO:0007669"/>
    <property type="project" value="InterPro"/>
</dbReference>
<dbReference type="SUPFAM" id="SSF57701">
    <property type="entry name" value="Zn2/Cys6 DNA-binding domain"/>
    <property type="match status" value="2"/>
</dbReference>
<evidence type="ECO:0000256" key="1">
    <source>
        <dbReference type="ARBA" id="ARBA00022723"/>
    </source>
</evidence>
<evidence type="ECO:0000256" key="7">
    <source>
        <dbReference type="SAM" id="Phobius"/>
    </source>
</evidence>
<evidence type="ECO:0000256" key="2">
    <source>
        <dbReference type="ARBA" id="ARBA00023015"/>
    </source>
</evidence>
<dbReference type="GO" id="GO:0003677">
    <property type="term" value="F:DNA binding"/>
    <property type="evidence" value="ECO:0007669"/>
    <property type="project" value="UniProtKB-KW"/>
</dbReference>
<feature type="compositionally biased region" description="Basic and acidic residues" evidence="6">
    <location>
        <begin position="726"/>
        <end position="737"/>
    </location>
</feature>
<dbReference type="PROSITE" id="PS00463">
    <property type="entry name" value="ZN2_CY6_FUNGAL_1"/>
    <property type="match status" value="1"/>
</dbReference>
<evidence type="ECO:0000259" key="8">
    <source>
        <dbReference type="PROSITE" id="PS50048"/>
    </source>
</evidence>
<evidence type="ECO:0000256" key="3">
    <source>
        <dbReference type="ARBA" id="ARBA00023125"/>
    </source>
</evidence>
<evidence type="ECO:0000313" key="10">
    <source>
        <dbReference type="Proteomes" id="UP001219933"/>
    </source>
</evidence>
<organism evidence="9 10">
    <name type="scientific">Malassezia cuniculi</name>
    <dbReference type="NCBI Taxonomy" id="948313"/>
    <lineage>
        <taxon>Eukaryota</taxon>
        <taxon>Fungi</taxon>
        <taxon>Dikarya</taxon>
        <taxon>Basidiomycota</taxon>
        <taxon>Ustilaginomycotina</taxon>
        <taxon>Malasseziomycetes</taxon>
        <taxon>Malasseziales</taxon>
        <taxon>Malasseziaceae</taxon>
        <taxon>Malassezia</taxon>
    </lineage>
</organism>
<keyword evidence="7" id="KW-0472">Membrane</keyword>
<dbReference type="InterPro" id="IPR050797">
    <property type="entry name" value="Carb_Metab_Trans_Reg"/>
</dbReference>
<feature type="compositionally biased region" description="Basic and acidic residues" evidence="6">
    <location>
        <begin position="693"/>
        <end position="711"/>
    </location>
</feature>
<feature type="transmembrane region" description="Helical" evidence="7">
    <location>
        <begin position="581"/>
        <end position="601"/>
    </location>
</feature>
<dbReference type="GO" id="GO:0000981">
    <property type="term" value="F:DNA-binding transcription factor activity, RNA polymerase II-specific"/>
    <property type="evidence" value="ECO:0007669"/>
    <property type="project" value="InterPro"/>
</dbReference>
<evidence type="ECO:0000256" key="4">
    <source>
        <dbReference type="ARBA" id="ARBA00023163"/>
    </source>
</evidence>
<dbReference type="PANTHER" id="PTHR31668:SF26">
    <property type="entry name" value="GLUCOSE TRANSPORT TRANSCRIPTION REGULATOR RGT1-RELATED"/>
    <property type="match status" value="1"/>
</dbReference>
<feature type="region of interest" description="Disordered" evidence="6">
    <location>
        <begin position="33"/>
        <end position="57"/>
    </location>
</feature>
<keyword evidence="3" id="KW-0238">DNA-binding</keyword>
<proteinExistence type="predicted"/>
<dbReference type="Pfam" id="PF00172">
    <property type="entry name" value="Zn_clus"/>
    <property type="match status" value="1"/>
</dbReference>
<dbReference type="InterPro" id="IPR001138">
    <property type="entry name" value="Zn2Cys6_DnaBD"/>
</dbReference>
<keyword evidence="1" id="KW-0479">Metal-binding</keyword>
<evidence type="ECO:0000256" key="6">
    <source>
        <dbReference type="SAM" id="MobiDB-lite"/>
    </source>
</evidence>
<feature type="domain" description="Zn(2)-C6 fungal-type" evidence="8">
    <location>
        <begin position="253"/>
        <end position="288"/>
    </location>
</feature>
<keyword evidence="7" id="KW-1133">Transmembrane helix</keyword>
<dbReference type="InterPro" id="IPR036864">
    <property type="entry name" value="Zn2-C6_fun-type_DNA-bd_sf"/>
</dbReference>
<dbReference type="SMART" id="SM00066">
    <property type="entry name" value="GAL4"/>
    <property type="match status" value="2"/>
</dbReference>
<keyword evidence="7" id="KW-0812">Transmembrane</keyword>
<evidence type="ECO:0000256" key="5">
    <source>
        <dbReference type="ARBA" id="ARBA00023242"/>
    </source>
</evidence>
<protein>
    <recommendedName>
        <fullName evidence="8">Zn(2)-C6 fungal-type domain-containing protein</fullName>
    </recommendedName>
</protein>
<dbReference type="Proteomes" id="UP001219933">
    <property type="component" value="Chromosome 1"/>
</dbReference>
<evidence type="ECO:0000313" key="9">
    <source>
        <dbReference type="EMBL" id="WFD33543.1"/>
    </source>
</evidence>
<reference evidence="9" key="1">
    <citation type="submission" date="2023-03" db="EMBL/GenBank/DDBJ databases">
        <title>Mating type loci evolution in Malassezia.</title>
        <authorList>
            <person name="Coelho M.A."/>
        </authorList>
    </citation>
    <scope>NUCLEOTIDE SEQUENCE</scope>
    <source>
        <strain evidence="9">CBS 11721</strain>
    </source>
</reference>